<comment type="similarity">
    <text evidence="7">Belongs to the UDP-glucose/GDP-mannose dehydrogenase family.</text>
</comment>
<comment type="catalytic activity">
    <reaction evidence="6">
        <text>UDP-N-acetyl-alpha-D-mannosamine + 2 NAD(+) + H2O = UDP-N-acetyl-alpha-D-mannosaminouronate + 2 NADH + 3 H(+)</text>
        <dbReference type="Rhea" id="RHEA:25780"/>
        <dbReference type="ChEBI" id="CHEBI:15377"/>
        <dbReference type="ChEBI" id="CHEBI:15378"/>
        <dbReference type="ChEBI" id="CHEBI:57540"/>
        <dbReference type="ChEBI" id="CHEBI:57945"/>
        <dbReference type="ChEBI" id="CHEBI:68623"/>
        <dbReference type="ChEBI" id="CHEBI:70731"/>
        <dbReference type="EC" id="1.1.1.336"/>
    </reaction>
</comment>
<dbReference type="GO" id="GO:0089714">
    <property type="term" value="F:UDP-N-acetyl-D-mannosamine dehydrogenase activity"/>
    <property type="evidence" value="ECO:0007669"/>
    <property type="project" value="UniProtKB-EC"/>
</dbReference>
<dbReference type="InterPro" id="IPR014026">
    <property type="entry name" value="UDP-Glc/GDP-Man_DH_dimer"/>
</dbReference>
<dbReference type="Gene3D" id="3.40.50.720">
    <property type="entry name" value="NAD(P)-binding Rossmann-like Domain"/>
    <property type="match status" value="2"/>
</dbReference>
<keyword evidence="3" id="KW-0560">Oxidoreductase</keyword>
<dbReference type="InterPro" id="IPR014027">
    <property type="entry name" value="UDP-Glc/GDP-Man_DH_C"/>
</dbReference>
<dbReference type="InterPro" id="IPR036291">
    <property type="entry name" value="NAD(P)-bd_dom_sf"/>
</dbReference>
<dbReference type="GO" id="GO:0000271">
    <property type="term" value="P:polysaccharide biosynthetic process"/>
    <property type="evidence" value="ECO:0007669"/>
    <property type="project" value="InterPro"/>
</dbReference>
<dbReference type="NCBIfam" id="TIGR03026">
    <property type="entry name" value="NDP-sugDHase"/>
    <property type="match status" value="1"/>
</dbReference>
<dbReference type="PANTHER" id="PTHR43491:SF1">
    <property type="entry name" value="UDP-N-ACETYL-D-MANNOSAMINE DEHYDROGENASE"/>
    <property type="match status" value="1"/>
</dbReference>
<accession>A0A9Q4C5E2</accession>
<dbReference type="SUPFAM" id="SSF52413">
    <property type="entry name" value="UDP-glucose/GDP-mannose dehydrogenase C-terminal domain"/>
    <property type="match status" value="1"/>
</dbReference>
<dbReference type="PANTHER" id="PTHR43491">
    <property type="entry name" value="UDP-N-ACETYL-D-MANNOSAMINE DEHYDROGENASE"/>
    <property type="match status" value="1"/>
</dbReference>
<dbReference type="SMART" id="SM00984">
    <property type="entry name" value="UDPG_MGDP_dh_C"/>
    <property type="match status" value="1"/>
</dbReference>
<name>A0A9Q4C5E2_9EURY</name>
<sequence>MTEMGVVGLGYVGLPLALAMEGTGHDVVGVDVDASKIEDLRNGESYVNDVTDDEVTEASGFRATTDYSALAEASLVSVCVPTPLRKTGTPDVSYVVDATEELVEVLSEDTTVVLESTVYPGCTEEVIVPILEDNGFTVGEDVHVASSPERIDPGNKEYDPIDIPKVLGGVTDACGDAAESVYATVFDEVVRVDSSTEAELVKLLENTFRAVNIGMINELATVANEFDADIWNVVDAAATKPFGFMPFYPGPGLGGHCIPIDPLYLSWKANEKGAETRFVTLADRVNRSMPAHVVERVTDILNEAHVAVPDAEVLVLGVAYKPDVSDTRESPAYDVIEKLREKGASLTYHDPYVPTFGVGDKTYESRELTSDLIASHDCTVILTDHSEVEYGEVVENAPFVFDTRNATEGYRGNNVRRL</sequence>
<dbReference type="GO" id="GO:0016628">
    <property type="term" value="F:oxidoreductase activity, acting on the CH-CH group of donors, NAD or NADP as acceptor"/>
    <property type="evidence" value="ECO:0007669"/>
    <property type="project" value="InterPro"/>
</dbReference>
<evidence type="ECO:0000256" key="6">
    <source>
        <dbReference type="ARBA" id="ARBA00049130"/>
    </source>
</evidence>
<evidence type="ECO:0000256" key="1">
    <source>
        <dbReference type="ARBA" id="ARBA00012935"/>
    </source>
</evidence>
<evidence type="ECO:0000256" key="7">
    <source>
        <dbReference type="PIRNR" id="PIRNR000124"/>
    </source>
</evidence>
<evidence type="ECO:0000313" key="9">
    <source>
        <dbReference type="EMBL" id="MCX2818611.1"/>
    </source>
</evidence>
<dbReference type="PIRSF" id="PIRSF500136">
    <property type="entry name" value="UDP_ManNAc_DH"/>
    <property type="match status" value="1"/>
</dbReference>
<evidence type="ECO:0000313" key="10">
    <source>
        <dbReference type="Proteomes" id="UP001149411"/>
    </source>
</evidence>
<dbReference type="Pfam" id="PF00984">
    <property type="entry name" value="UDPG_MGDP_dh"/>
    <property type="match status" value="1"/>
</dbReference>
<dbReference type="SUPFAM" id="SSF48179">
    <property type="entry name" value="6-phosphogluconate dehydrogenase C-terminal domain-like"/>
    <property type="match status" value="1"/>
</dbReference>
<dbReference type="Pfam" id="PF03721">
    <property type="entry name" value="UDPG_MGDP_dh_N"/>
    <property type="match status" value="1"/>
</dbReference>
<dbReference type="AlphaFoldDB" id="A0A9Q4C5E2"/>
<dbReference type="Pfam" id="PF03720">
    <property type="entry name" value="UDPG_MGDP_dh_C"/>
    <property type="match status" value="1"/>
</dbReference>
<dbReference type="InterPro" id="IPR017476">
    <property type="entry name" value="UDP-Glc/GDP-Man"/>
</dbReference>
<gene>
    <name evidence="9" type="ORF">EGH25_04500</name>
</gene>
<dbReference type="GO" id="GO:0051287">
    <property type="term" value="F:NAD binding"/>
    <property type="evidence" value="ECO:0007669"/>
    <property type="project" value="InterPro"/>
</dbReference>
<dbReference type="PIRSF" id="PIRSF000124">
    <property type="entry name" value="UDPglc_GDPman_dh"/>
    <property type="match status" value="1"/>
</dbReference>
<evidence type="ECO:0000256" key="4">
    <source>
        <dbReference type="ARBA" id="ARBA00023027"/>
    </source>
</evidence>
<dbReference type="EC" id="1.1.1.336" evidence="1"/>
<keyword evidence="4" id="KW-0520">NAD</keyword>
<dbReference type="InterPro" id="IPR008927">
    <property type="entry name" value="6-PGluconate_DH-like_C_sf"/>
</dbReference>
<proteinExistence type="inferred from homology"/>
<dbReference type="InterPro" id="IPR028359">
    <property type="entry name" value="UDP_ManNAc/GlcNAc_DH"/>
</dbReference>
<dbReference type="SUPFAM" id="SSF51735">
    <property type="entry name" value="NAD(P)-binding Rossmann-fold domains"/>
    <property type="match status" value="1"/>
</dbReference>
<evidence type="ECO:0000256" key="5">
    <source>
        <dbReference type="ARBA" id="ARBA00030172"/>
    </source>
</evidence>
<reference evidence="9" key="1">
    <citation type="submission" date="2022-09" db="EMBL/GenBank/DDBJ databases">
        <title>Haloadaptaus new haloarchaeum isolated from saline soil.</title>
        <authorList>
            <person name="Duran-Viseras A."/>
            <person name="Sanchez-Porro C."/>
            <person name="Ventosa A."/>
        </authorList>
    </citation>
    <scope>NUCLEOTIDE SEQUENCE</scope>
    <source>
        <strain evidence="9">F3-133</strain>
    </source>
</reference>
<feature type="domain" description="UDP-glucose/GDP-mannose dehydrogenase C-terminal" evidence="8">
    <location>
        <begin position="314"/>
        <end position="409"/>
    </location>
</feature>
<evidence type="ECO:0000256" key="2">
    <source>
        <dbReference type="ARBA" id="ARBA00016796"/>
    </source>
</evidence>
<evidence type="ECO:0000256" key="3">
    <source>
        <dbReference type="ARBA" id="ARBA00023002"/>
    </source>
</evidence>
<dbReference type="InterPro" id="IPR036220">
    <property type="entry name" value="UDP-Glc/GDP-Man_DH_C_sf"/>
</dbReference>
<dbReference type="Proteomes" id="UP001149411">
    <property type="component" value="Unassembled WGS sequence"/>
</dbReference>
<evidence type="ECO:0000259" key="8">
    <source>
        <dbReference type="SMART" id="SM00984"/>
    </source>
</evidence>
<organism evidence="9 10">
    <name type="scientific">Halorutilus salinus</name>
    <dbReference type="NCBI Taxonomy" id="2487751"/>
    <lineage>
        <taxon>Archaea</taxon>
        <taxon>Methanobacteriati</taxon>
        <taxon>Methanobacteriota</taxon>
        <taxon>Stenosarchaea group</taxon>
        <taxon>Halobacteria</taxon>
        <taxon>Halorutilales</taxon>
        <taxon>Halorutilaceae</taxon>
        <taxon>Halorutilus</taxon>
    </lineage>
</organism>
<dbReference type="RefSeq" id="WP_266086453.1">
    <property type="nucleotide sequence ID" value="NZ_RKLV01000003.1"/>
</dbReference>
<keyword evidence="10" id="KW-1185">Reference proteome</keyword>
<protein>
    <recommendedName>
        <fullName evidence="2">UDP-N-acetyl-D-mannosamine dehydrogenase</fullName>
        <ecNumber evidence="1">1.1.1.336</ecNumber>
    </recommendedName>
    <alternativeName>
        <fullName evidence="5">UDP-ManNAc 6-dehydrogenase</fullName>
    </alternativeName>
</protein>
<comment type="caution">
    <text evidence="9">The sequence shown here is derived from an EMBL/GenBank/DDBJ whole genome shotgun (WGS) entry which is preliminary data.</text>
</comment>
<dbReference type="EMBL" id="RKLV01000003">
    <property type="protein sequence ID" value="MCX2818611.1"/>
    <property type="molecule type" value="Genomic_DNA"/>
</dbReference>
<dbReference type="InterPro" id="IPR001732">
    <property type="entry name" value="UDP-Glc/GDP-Man_DH_N"/>
</dbReference>